<keyword evidence="4" id="KW-1185">Reference proteome</keyword>
<dbReference type="GO" id="GO:0050861">
    <property type="term" value="P:positive regulation of B cell receptor signaling pathway"/>
    <property type="evidence" value="ECO:0007669"/>
    <property type="project" value="TreeGrafter"/>
</dbReference>
<evidence type="ECO:0000313" key="3">
    <source>
        <dbReference type="Ensembl" id="ENSOMEP00000018673.1"/>
    </source>
</evidence>
<dbReference type="PaxDb" id="30732-ENSOMEP00000018673"/>
<dbReference type="InterPro" id="IPR039111">
    <property type="entry name" value="STAP1/STAP2"/>
</dbReference>
<dbReference type="GO" id="GO:0019901">
    <property type="term" value="F:protein kinase binding"/>
    <property type="evidence" value="ECO:0007669"/>
    <property type="project" value="TreeGrafter"/>
</dbReference>
<dbReference type="STRING" id="30732.ENSOMEP00000018673"/>
<dbReference type="Pfam" id="PF00017">
    <property type="entry name" value="SH2"/>
    <property type="match status" value="1"/>
</dbReference>
<dbReference type="InterPro" id="IPR011993">
    <property type="entry name" value="PH-like_dom_sf"/>
</dbReference>
<dbReference type="InterPro" id="IPR000980">
    <property type="entry name" value="SH2"/>
</dbReference>
<sequence>RGNSLFLYEDETQETYLEKLELSQLKSMQLESSYKKKEAAVFRLSLPKEELHLKDADTGEEWRGYILTMKEIPNKLDLLPGQKVKLEDALKQETKRVFPLSRPVLPPRPAFMQSESLTDSPACFYDVTRKEAEQMLEENPENGGIILRPSTVPNNYALTLRHQLEIMKKMCNKNEDVAFAYDTRIGKAGDRLYICWMICKLLLTNGSFLQRRCRPLPTRLKPYPEHRSPPCCIRRAETSWTFLQTSSRLVNTFIQTITGLPNRTSN</sequence>
<dbReference type="Gene3D" id="3.30.505.10">
    <property type="entry name" value="SH2 domain"/>
    <property type="match status" value="1"/>
</dbReference>
<accession>A0A3B3CLC7</accession>
<dbReference type="AlphaFoldDB" id="A0A3B3CLC7"/>
<name>A0A3B3CLC7_ORYME</name>
<dbReference type="GO" id="GO:0035591">
    <property type="term" value="F:signaling adaptor activity"/>
    <property type="evidence" value="ECO:0007669"/>
    <property type="project" value="InterPro"/>
</dbReference>
<dbReference type="SUPFAM" id="SSF55550">
    <property type="entry name" value="SH2 domain"/>
    <property type="match status" value="1"/>
</dbReference>
<proteinExistence type="predicted"/>
<dbReference type="GeneTree" id="ENSGT00530000063841"/>
<evidence type="ECO:0000259" key="2">
    <source>
        <dbReference type="Pfam" id="PF00017"/>
    </source>
</evidence>
<feature type="domain" description="SH2" evidence="2">
    <location>
        <begin position="126"/>
        <end position="175"/>
    </location>
</feature>
<dbReference type="InterPro" id="IPR036860">
    <property type="entry name" value="SH2_dom_sf"/>
</dbReference>
<reference evidence="3" key="1">
    <citation type="submission" date="2025-08" db="UniProtKB">
        <authorList>
            <consortium name="Ensembl"/>
        </authorList>
    </citation>
    <scope>IDENTIFICATION</scope>
</reference>
<keyword evidence="1" id="KW-0727">SH2 domain</keyword>
<dbReference type="Proteomes" id="UP000261560">
    <property type="component" value="Unplaced"/>
</dbReference>
<dbReference type="Gene3D" id="2.30.29.30">
    <property type="entry name" value="Pleckstrin-homology domain (PH domain)/Phosphotyrosine-binding domain (PTB)"/>
    <property type="match status" value="1"/>
</dbReference>
<dbReference type="SUPFAM" id="SSF50729">
    <property type="entry name" value="PH domain-like"/>
    <property type="match status" value="1"/>
</dbReference>
<protein>
    <recommendedName>
        <fullName evidence="2">SH2 domain-containing protein</fullName>
    </recommendedName>
</protein>
<dbReference type="GO" id="GO:0007169">
    <property type="term" value="P:cell surface receptor protein tyrosine kinase signaling pathway"/>
    <property type="evidence" value="ECO:0007669"/>
    <property type="project" value="TreeGrafter"/>
</dbReference>
<evidence type="ECO:0000313" key="4">
    <source>
        <dbReference type="Proteomes" id="UP000261560"/>
    </source>
</evidence>
<dbReference type="Ensembl" id="ENSOMET00000027704.1">
    <property type="protein sequence ID" value="ENSOMEP00000018673.1"/>
    <property type="gene ID" value="ENSOMEG00000020412.1"/>
</dbReference>
<dbReference type="PANTHER" id="PTHR16186">
    <property type="entry name" value="SIGNAL-TRANSDUCING ADAPTOR PROTEIN-RELATED"/>
    <property type="match status" value="1"/>
</dbReference>
<reference evidence="3" key="2">
    <citation type="submission" date="2025-09" db="UniProtKB">
        <authorList>
            <consortium name="Ensembl"/>
        </authorList>
    </citation>
    <scope>IDENTIFICATION</scope>
</reference>
<dbReference type="PANTHER" id="PTHR16186:SF10">
    <property type="entry name" value="SIGNAL-TRANSDUCING ADAPTOR PROTEIN 1"/>
    <property type="match status" value="1"/>
</dbReference>
<evidence type="ECO:0000256" key="1">
    <source>
        <dbReference type="ARBA" id="ARBA00022999"/>
    </source>
</evidence>
<organism evidence="3 4">
    <name type="scientific">Oryzias melastigma</name>
    <name type="common">Marine medaka</name>
    <dbReference type="NCBI Taxonomy" id="30732"/>
    <lineage>
        <taxon>Eukaryota</taxon>
        <taxon>Metazoa</taxon>
        <taxon>Chordata</taxon>
        <taxon>Craniata</taxon>
        <taxon>Vertebrata</taxon>
        <taxon>Euteleostomi</taxon>
        <taxon>Actinopterygii</taxon>
        <taxon>Neopterygii</taxon>
        <taxon>Teleostei</taxon>
        <taxon>Neoteleostei</taxon>
        <taxon>Acanthomorphata</taxon>
        <taxon>Ovalentaria</taxon>
        <taxon>Atherinomorphae</taxon>
        <taxon>Beloniformes</taxon>
        <taxon>Adrianichthyidae</taxon>
        <taxon>Oryziinae</taxon>
        <taxon>Oryzias</taxon>
    </lineage>
</organism>